<accession>A0A645HSB7</accession>
<sequence length="63" mass="6496">MVGQGPFRGVYGLQGLKSAHKHPVAPAVQRQIVPAAPQQLLPQVGVGVDKAGDDRPVPAVHPG</sequence>
<name>A0A645HSB7_9ZZZZ</name>
<organism evidence="1">
    <name type="scientific">bioreactor metagenome</name>
    <dbReference type="NCBI Taxonomy" id="1076179"/>
    <lineage>
        <taxon>unclassified sequences</taxon>
        <taxon>metagenomes</taxon>
        <taxon>ecological metagenomes</taxon>
    </lineage>
</organism>
<proteinExistence type="predicted"/>
<reference evidence="1" key="1">
    <citation type="submission" date="2019-08" db="EMBL/GenBank/DDBJ databases">
        <authorList>
            <person name="Kucharzyk K."/>
            <person name="Murdoch R.W."/>
            <person name="Higgins S."/>
            <person name="Loffler F."/>
        </authorList>
    </citation>
    <scope>NUCLEOTIDE SEQUENCE</scope>
</reference>
<gene>
    <name evidence="1" type="ORF">SDC9_189295</name>
</gene>
<protein>
    <submittedName>
        <fullName evidence="1">Uncharacterized protein</fullName>
    </submittedName>
</protein>
<evidence type="ECO:0000313" key="1">
    <source>
        <dbReference type="EMBL" id="MPN41740.1"/>
    </source>
</evidence>
<dbReference type="EMBL" id="VSSQ01098989">
    <property type="protein sequence ID" value="MPN41740.1"/>
    <property type="molecule type" value="Genomic_DNA"/>
</dbReference>
<dbReference type="AlphaFoldDB" id="A0A645HSB7"/>
<comment type="caution">
    <text evidence="1">The sequence shown here is derived from an EMBL/GenBank/DDBJ whole genome shotgun (WGS) entry which is preliminary data.</text>
</comment>